<dbReference type="Proteomes" id="UP000242770">
    <property type="component" value="Unassembled WGS sequence"/>
</dbReference>
<evidence type="ECO:0000256" key="1">
    <source>
        <dbReference type="SAM" id="MobiDB-lite"/>
    </source>
</evidence>
<keyword evidence="2" id="KW-1133">Transmembrane helix</keyword>
<feature type="compositionally biased region" description="Low complexity" evidence="1">
    <location>
        <begin position="10"/>
        <end position="26"/>
    </location>
</feature>
<keyword evidence="2" id="KW-0812">Transmembrane</keyword>
<accession>A0A0F7RX85</accession>
<name>A0A0F7RX85_9BASI</name>
<reference evidence="4" key="1">
    <citation type="submission" date="2014-06" db="EMBL/GenBank/DDBJ databases">
        <authorList>
            <person name="Berkman P.J."/>
        </authorList>
    </citation>
    <scope>NUCLEOTIDE SEQUENCE [LARGE SCALE GENOMIC DNA]</scope>
</reference>
<keyword evidence="4" id="KW-1185">Reference proteome</keyword>
<evidence type="ECO:0000256" key="2">
    <source>
        <dbReference type="SAM" id="Phobius"/>
    </source>
</evidence>
<dbReference type="AlphaFoldDB" id="A0A0F7RX85"/>
<keyword evidence="2" id="KW-0472">Membrane</keyword>
<dbReference type="EMBL" id="CCFA01000937">
    <property type="protein sequence ID" value="CDR99302.1"/>
    <property type="molecule type" value="Genomic_DNA"/>
</dbReference>
<feature type="compositionally biased region" description="Low complexity" evidence="1">
    <location>
        <begin position="33"/>
        <end position="47"/>
    </location>
</feature>
<organism evidence="3 4">
    <name type="scientific">Sporisorium scitamineum</name>
    <dbReference type="NCBI Taxonomy" id="49012"/>
    <lineage>
        <taxon>Eukaryota</taxon>
        <taxon>Fungi</taxon>
        <taxon>Dikarya</taxon>
        <taxon>Basidiomycota</taxon>
        <taxon>Ustilaginomycotina</taxon>
        <taxon>Ustilaginomycetes</taxon>
        <taxon>Ustilaginales</taxon>
        <taxon>Ustilaginaceae</taxon>
        <taxon>Sporisorium</taxon>
    </lineage>
</organism>
<evidence type="ECO:0000313" key="3">
    <source>
        <dbReference type="EMBL" id="CDR99302.1"/>
    </source>
</evidence>
<gene>
    <name evidence="3" type="primary">SSCI18100.1</name>
</gene>
<evidence type="ECO:0000313" key="4">
    <source>
        <dbReference type="Proteomes" id="UP000242770"/>
    </source>
</evidence>
<feature type="transmembrane region" description="Helical" evidence="2">
    <location>
        <begin position="231"/>
        <end position="259"/>
    </location>
</feature>
<protein>
    <submittedName>
        <fullName evidence="3">Uncharacterized protein</fullName>
    </submittedName>
</protein>
<feature type="region of interest" description="Disordered" evidence="1">
    <location>
        <begin position="1"/>
        <end position="48"/>
    </location>
</feature>
<proteinExistence type="predicted"/>
<sequence>MAKGKKSDARSTGSAAASGSLLSSGGQPRHDPGSSPSDSSHVSDLDVMQASGSGGSQALLADPATVDDWADRISRINASLQSIPRGPRTSLKEAHVWADQRHVVVVALSVLAKRVTQSWLTENGSIVENAFKRLARYVWARLCERHRPQLRQQRCLFCQQNDVRCFEVTLPNPLGIAGWTPDGSCTCCIARARKCTPGTESRNPSTYFGETLDADFLANSPDFVTKDHAFLLMWTGAFFWLAVLGLVLANLAAMLIPAIMRLLCHPFRKFDAMLKASIKECRKDSVDGTSFYCPTTL</sequence>